<dbReference type="RefSeq" id="WP_075199711.1">
    <property type="nucleotide sequence ID" value="NZ_CP187984.1"/>
</dbReference>
<protein>
    <recommendedName>
        <fullName evidence="13">Peptidase M48 domain-containing protein</fullName>
    </recommendedName>
</protein>
<accession>A0A2T7AVX9</accession>
<reference evidence="14" key="1">
    <citation type="submission" date="2016-12" db="EMBL/GenBank/DDBJ databases">
        <title>Analysis of the Molecular Diversity Among Cronobacter Species Isolated from Filth Flies Using a Pan Genomic DNA Microarray.</title>
        <authorList>
            <person name="Pava-Ripoll M."/>
            <person name="Tall B."/>
            <person name="Farber J."/>
            <person name="Fanning S."/>
            <person name="Lehner A."/>
            <person name="Stephan R."/>
            <person name="Pagotto F."/>
            <person name="Iverson C."/>
            <person name="Ziobro G."/>
            <person name="Miller A."/>
            <person name="Pearson R."/>
            <person name="Yan Q."/>
            <person name="Kim M."/>
            <person name="Jeong S."/>
            <person name="Park J."/>
            <person name="Jun S."/>
            <person name="Choi H."/>
            <person name="Chung T."/>
            <person name="Yoo Y."/>
            <person name="Park E."/>
            <person name="Hwang S."/>
            <person name="Lee B."/>
            <person name="Sathyamoorthy V."/>
            <person name="Carter L."/>
            <person name="Mammel M."/>
            <person name="Jackson S."/>
            <person name="Kothary M."/>
            <person name="Patel I."/>
            <person name="Grim C."/>
            <person name="Gopinath G."/>
            <person name="Gangiredla J."/>
            <person name="Chase H."/>
        </authorList>
    </citation>
    <scope>NUCLEOTIDE SEQUENCE [LARGE SCALE GENOMIC DNA]</scope>
    <source>
        <strain evidence="14">MOD1-Sh41s</strain>
    </source>
</reference>
<keyword evidence="10" id="KW-0482">Metalloprotease</keyword>
<keyword evidence="3" id="KW-1003">Cell membrane</keyword>
<feature type="transmembrane region" description="Helical" evidence="12">
    <location>
        <begin position="142"/>
        <end position="162"/>
    </location>
</feature>
<evidence type="ECO:0000256" key="7">
    <source>
        <dbReference type="ARBA" id="ARBA00022801"/>
    </source>
</evidence>
<sequence>MNRKHLAYLFLVPLLVACYAVWQHWRVSDILESVDSSNSLIQTASDALQHDPKAIIEFTSDGKNYRVPATEVIESERSVQNEYAGQIMLARTQSGLASFAVGLALLCIVLNAGAIALCRRSVTLAKQSQDALVQAFDKCRKLLPWLMVSQIVCCGLALFAVVGYETLWFATHYKMNAGGLKVMLFALVILFGILWVLYKSLGSIRRCFALFQPEPNHVVGHNLTREQAPALWSMVEALSRKTGAMMPDNIVVGMLEGFYVTANSVQLEDGPLLTGQTLYFPLTWAALLDNDETCAVIGHELGHFAGQDTQYSLRFAPLYAGITNSINTMAQNQQSAPFIDHVVLYPSLYMGVYFIEQLHETVSHWSRIREHAADEMGARASSPQALASSLLRISAVSEPLNNTLEDFFNGKPGFEDLVAALVTRLREEGFGDIQRYLEHKAAHPTDSHPPSRARIEALGCAIDDSLIHHATRAVPQDPWENLRLWFAQPEALSGTMTGELAGKAAEHREEFRRELEEVVQQSGEAVTLYSGKKVFFVGGILAAVLFVATAAMLKIVNPFTIQGVEDGKIVAIAIGTGLLGLLTCYVLWQQWQKREIPFLTMTPDSLHCRQFTAGIPLSAIEDFSVQTANDTTTVTLIYREGFEPPRAVGGRWKNYTRVKRGKRKLAFVFIGGLREGDSRKAYSVDMLVELLVRNLNAIHARDALSRFS</sequence>
<dbReference type="GO" id="GO:0004222">
    <property type="term" value="F:metalloendopeptidase activity"/>
    <property type="evidence" value="ECO:0007669"/>
    <property type="project" value="InterPro"/>
</dbReference>
<keyword evidence="11 12" id="KW-0472">Membrane</keyword>
<feature type="domain" description="Peptidase M48" evidence="13">
    <location>
        <begin position="287"/>
        <end position="458"/>
    </location>
</feature>
<dbReference type="GO" id="GO:0005886">
    <property type="term" value="C:plasma membrane"/>
    <property type="evidence" value="ECO:0007669"/>
    <property type="project" value="UniProtKB-SubCell"/>
</dbReference>
<feature type="transmembrane region" description="Helical" evidence="12">
    <location>
        <begin position="96"/>
        <end position="118"/>
    </location>
</feature>
<dbReference type="PANTHER" id="PTHR43221:SF1">
    <property type="entry name" value="PROTEASE HTPX"/>
    <property type="match status" value="1"/>
</dbReference>
<keyword evidence="4" id="KW-0645">Protease</keyword>
<dbReference type="AlphaFoldDB" id="A0A2T7AVX9"/>
<evidence type="ECO:0000256" key="8">
    <source>
        <dbReference type="ARBA" id="ARBA00022833"/>
    </source>
</evidence>
<evidence type="ECO:0000256" key="9">
    <source>
        <dbReference type="ARBA" id="ARBA00022989"/>
    </source>
</evidence>
<dbReference type="Pfam" id="PF01435">
    <property type="entry name" value="Peptidase_M48"/>
    <property type="match status" value="1"/>
</dbReference>
<dbReference type="EMBL" id="MSAG01000055">
    <property type="protein sequence ID" value="PUX16279.1"/>
    <property type="molecule type" value="Genomic_DNA"/>
</dbReference>
<evidence type="ECO:0000256" key="10">
    <source>
        <dbReference type="ARBA" id="ARBA00023049"/>
    </source>
</evidence>
<comment type="caution">
    <text evidence="14">The sequence shown here is derived from an EMBL/GenBank/DDBJ whole genome shotgun (WGS) entry which is preliminary data.</text>
</comment>
<evidence type="ECO:0000259" key="13">
    <source>
        <dbReference type="Pfam" id="PF01435"/>
    </source>
</evidence>
<dbReference type="OrthoDB" id="5295941at2"/>
<evidence type="ECO:0000256" key="4">
    <source>
        <dbReference type="ARBA" id="ARBA00022670"/>
    </source>
</evidence>
<name>A0A2T7AVX9_9ENTR</name>
<evidence type="ECO:0000256" key="12">
    <source>
        <dbReference type="SAM" id="Phobius"/>
    </source>
</evidence>
<proteinExistence type="predicted"/>
<gene>
    <name evidence="14" type="ORF">BS411_21600</name>
</gene>
<keyword evidence="5 12" id="KW-0812">Transmembrane</keyword>
<comment type="subcellular location">
    <subcellularLocation>
        <location evidence="2">Cell membrane</location>
        <topology evidence="2">Multi-pass membrane protein</topology>
    </subcellularLocation>
</comment>
<keyword evidence="7" id="KW-0378">Hydrolase</keyword>
<evidence type="ECO:0000256" key="3">
    <source>
        <dbReference type="ARBA" id="ARBA00022475"/>
    </source>
</evidence>
<evidence type="ECO:0000256" key="11">
    <source>
        <dbReference type="ARBA" id="ARBA00023136"/>
    </source>
</evidence>
<feature type="transmembrane region" description="Helical" evidence="12">
    <location>
        <begin position="182"/>
        <end position="198"/>
    </location>
</feature>
<dbReference type="InterPro" id="IPR001915">
    <property type="entry name" value="Peptidase_M48"/>
</dbReference>
<dbReference type="Gene3D" id="3.30.2010.10">
    <property type="entry name" value="Metalloproteases ('zincins'), catalytic domain"/>
    <property type="match status" value="1"/>
</dbReference>
<dbReference type="InterPro" id="IPR050083">
    <property type="entry name" value="HtpX_protease"/>
</dbReference>
<feature type="transmembrane region" description="Helical" evidence="12">
    <location>
        <begin position="569"/>
        <end position="588"/>
    </location>
</feature>
<evidence type="ECO:0000256" key="6">
    <source>
        <dbReference type="ARBA" id="ARBA00022723"/>
    </source>
</evidence>
<evidence type="ECO:0000256" key="1">
    <source>
        <dbReference type="ARBA" id="ARBA00001947"/>
    </source>
</evidence>
<comment type="cofactor">
    <cofactor evidence="1">
        <name>Zn(2+)</name>
        <dbReference type="ChEBI" id="CHEBI:29105"/>
    </cofactor>
</comment>
<dbReference type="CDD" id="cd07328">
    <property type="entry name" value="M48_Ste24p_like"/>
    <property type="match status" value="1"/>
</dbReference>
<dbReference type="GO" id="GO:0006508">
    <property type="term" value="P:proteolysis"/>
    <property type="evidence" value="ECO:0007669"/>
    <property type="project" value="UniProtKB-KW"/>
</dbReference>
<organism evidence="14">
    <name type="scientific">Cronobacter turicensis</name>
    <dbReference type="NCBI Taxonomy" id="413502"/>
    <lineage>
        <taxon>Bacteria</taxon>
        <taxon>Pseudomonadati</taxon>
        <taxon>Pseudomonadota</taxon>
        <taxon>Gammaproteobacteria</taxon>
        <taxon>Enterobacterales</taxon>
        <taxon>Enterobacteriaceae</taxon>
        <taxon>Cronobacter</taxon>
    </lineage>
</organism>
<dbReference type="GO" id="GO:0046872">
    <property type="term" value="F:metal ion binding"/>
    <property type="evidence" value="ECO:0007669"/>
    <property type="project" value="UniProtKB-KW"/>
</dbReference>
<keyword evidence="8" id="KW-0862">Zinc</keyword>
<evidence type="ECO:0000313" key="14">
    <source>
        <dbReference type="EMBL" id="PUX16279.1"/>
    </source>
</evidence>
<evidence type="ECO:0000256" key="2">
    <source>
        <dbReference type="ARBA" id="ARBA00004651"/>
    </source>
</evidence>
<keyword evidence="6" id="KW-0479">Metal-binding</keyword>
<feature type="transmembrane region" description="Helical" evidence="12">
    <location>
        <begin position="534"/>
        <end position="557"/>
    </location>
</feature>
<keyword evidence="9 12" id="KW-1133">Transmembrane helix</keyword>
<dbReference type="PANTHER" id="PTHR43221">
    <property type="entry name" value="PROTEASE HTPX"/>
    <property type="match status" value="1"/>
</dbReference>
<dbReference type="PROSITE" id="PS51257">
    <property type="entry name" value="PROKAR_LIPOPROTEIN"/>
    <property type="match status" value="1"/>
</dbReference>
<evidence type="ECO:0000256" key="5">
    <source>
        <dbReference type="ARBA" id="ARBA00022692"/>
    </source>
</evidence>